<dbReference type="AlphaFoldDB" id="A0A9W8P7K3"/>
<evidence type="ECO:0000313" key="3">
    <source>
        <dbReference type="Proteomes" id="UP001142393"/>
    </source>
</evidence>
<evidence type="ECO:0000256" key="1">
    <source>
        <dbReference type="SAM" id="MobiDB-lite"/>
    </source>
</evidence>
<reference evidence="2 3" key="1">
    <citation type="journal article" date="2023" name="Proc. Natl. Acad. Sci. U.S.A.">
        <title>A global phylogenomic analysis of the shiitake genus Lentinula.</title>
        <authorList>
            <person name="Sierra-Patev S."/>
            <person name="Min B."/>
            <person name="Naranjo-Ortiz M."/>
            <person name="Looney B."/>
            <person name="Konkel Z."/>
            <person name="Slot J.C."/>
            <person name="Sakamoto Y."/>
            <person name="Steenwyk J.L."/>
            <person name="Rokas A."/>
            <person name="Carro J."/>
            <person name="Camarero S."/>
            <person name="Ferreira P."/>
            <person name="Molpeceres G."/>
            <person name="Ruiz-Duenas F.J."/>
            <person name="Serrano A."/>
            <person name="Henrissat B."/>
            <person name="Drula E."/>
            <person name="Hughes K.W."/>
            <person name="Mata J.L."/>
            <person name="Ishikawa N.K."/>
            <person name="Vargas-Isla R."/>
            <person name="Ushijima S."/>
            <person name="Smith C.A."/>
            <person name="Donoghue J."/>
            <person name="Ahrendt S."/>
            <person name="Andreopoulos W."/>
            <person name="He G."/>
            <person name="LaButti K."/>
            <person name="Lipzen A."/>
            <person name="Ng V."/>
            <person name="Riley R."/>
            <person name="Sandor L."/>
            <person name="Barry K."/>
            <person name="Martinez A.T."/>
            <person name="Xiao Y."/>
            <person name="Gibbons J.G."/>
            <person name="Terashima K."/>
            <person name="Grigoriev I.V."/>
            <person name="Hibbett D."/>
        </authorList>
    </citation>
    <scope>NUCLEOTIDE SEQUENCE [LARGE SCALE GENOMIC DNA]</scope>
    <source>
        <strain evidence="2 3">TFB7810</strain>
    </source>
</reference>
<evidence type="ECO:0000313" key="2">
    <source>
        <dbReference type="EMBL" id="KAJ3748581.1"/>
    </source>
</evidence>
<organism evidence="2 3">
    <name type="scientific">Lentinula detonsa</name>
    <dbReference type="NCBI Taxonomy" id="2804962"/>
    <lineage>
        <taxon>Eukaryota</taxon>
        <taxon>Fungi</taxon>
        <taxon>Dikarya</taxon>
        <taxon>Basidiomycota</taxon>
        <taxon>Agaricomycotina</taxon>
        <taxon>Agaricomycetes</taxon>
        <taxon>Agaricomycetidae</taxon>
        <taxon>Agaricales</taxon>
        <taxon>Marasmiineae</taxon>
        <taxon>Omphalotaceae</taxon>
        <taxon>Lentinula</taxon>
    </lineage>
</organism>
<feature type="region of interest" description="Disordered" evidence="1">
    <location>
        <begin position="289"/>
        <end position="340"/>
    </location>
</feature>
<name>A0A9W8P7K3_9AGAR</name>
<dbReference type="EMBL" id="JANVFU010000002">
    <property type="protein sequence ID" value="KAJ3748581.1"/>
    <property type="molecule type" value="Genomic_DNA"/>
</dbReference>
<accession>A0A9W8P7K3</accession>
<gene>
    <name evidence="2" type="ORF">DFH05DRAFT_575223</name>
</gene>
<keyword evidence="3" id="KW-1185">Reference proteome</keyword>
<comment type="caution">
    <text evidence="2">The sequence shown here is derived from an EMBL/GenBank/DDBJ whole genome shotgun (WGS) entry which is preliminary data.</text>
</comment>
<dbReference type="Proteomes" id="UP001142393">
    <property type="component" value="Unassembled WGS sequence"/>
</dbReference>
<proteinExistence type="predicted"/>
<sequence>MEGNNRHLRNLILDMDKRYIILSPNSPDPSLYSSTYFLLLFNRPTLLPAMTTVSGFTIRLPSRSQPLVRNQSDRKNNRVYRLQTFRSILLNPALTEAEKEVALRELAPSIFPLKPQHSTAEFDRLVRFLKEALNLSALGPRRVICRCGQSLSLDNRTYYAWGNWAKHRNGRCSALPTISDEDKENIGLDEGHGSETEEVDAVVDYGEGNSEEIDQSDDNATAKNSKRQAMLQTSYPIPHIEPTAFRAGLGVLNNPYGTDTSRHPIELAEVLIQLATNLVVFAPPVEDKTTPASGVLSIDSTAHDRRRASRAERRFSPMASTNRTPEHTCNREIPDATAMA</sequence>
<feature type="compositionally biased region" description="Basic and acidic residues" evidence="1">
    <location>
        <begin position="324"/>
        <end position="334"/>
    </location>
</feature>
<protein>
    <submittedName>
        <fullName evidence="2">Uncharacterized protein</fullName>
    </submittedName>
</protein>